<dbReference type="Proteomes" id="UP000767238">
    <property type="component" value="Unassembled WGS sequence"/>
</dbReference>
<reference evidence="1" key="1">
    <citation type="journal article" date="2021" name="J Fungi (Basel)">
        <title>Virulence traits and population genomics of the black yeast Aureobasidium melanogenum.</title>
        <authorList>
            <person name="Cernosa A."/>
            <person name="Sun X."/>
            <person name="Gostincar C."/>
            <person name="Fang C."/>
            <person name="Gunde-Cimerman N."/>
            <person name="Song Z."/>
        </authorList>
    </citation>
    <scope>NUCLEOTIDE SEQUENCE</scope>
    <source>
        <strain evidence="1">EXF-8016</strain>
    </source>
</reference>
<evidence type="ECO:0000313" key="2">
    <source>
        <dbReference type="Proteomes" id="UP000767238"/>
    </source>
</evidence>
<comment type="caution">
    <text evidence="1">The sequence shown here is derived from an EMBL/GenBank/DDBJ whole genome shotgun (WGS) entry which is preliminary data.</text>
</comment>
<name>A0A9P8GTM2_AURME</name>
<dbReference type="AlphaFoldDB" id="A0A9P8GTM2"/>
<organism evidence="1 2">
    <name type="scientific">Aureobasidium melanogenum</name>
    <name type="common">Aureobasidium pullulans var. melanogenum</name>
    <dbReference type="NCBI Taxonomy" id="46634"/>
    <lineage>
        <taxon>Eukaryota</taxon>
        <taxon>Fungi</taxon>
        <taxon>Dikarya</taxon>
        <taxon>Ascomycota</taxon>
        <taxon>Pezizomycotina</taxon>
        <taxon>Dothideomycetes</taxon>
        <taxon>Dothideomycetidae</taxon>
        <taxon>Dothideales</taxon>
        <taxon>Saccotheciaceae</taxon>
        <taxon>Aureobasidium</taxon>
    </lineage>
</organism>
<evidence type="ECO:0000313" key="1">
    <source>
        <dbReference type="EMBL" id="KAH0237976.1"/>
    </source>
</evidence>
<sequence>MLRQQLSRPTLQDDRDAFVYAMIELEVLQTWRREMATKPLYLSSCSARVCLDDCNVLLLAGQFEVSDPTVHRDEPRNMLIQKPSLTYLVTPLV</sequence>
<proteinExistence type="predicted"/>
<reference evidence="1" key="2">
    <citation type="submission" date="2021-08" db="EMBL/GenBank/DDBJ databases">
        <authorList>
            <person name="Gostincar C."/>
            <person name="Sun X."/>
            <person name="Song Z."/>
            <person name="Gunde-Cimerman N."/>
        </authorList>
    </citation>
    <scope>NUCLEOTIDE SEQUENCE</scope>
    <source>
        <strain evidence="1">EXF-8016</strain>
    </source>
</reference>
<feature type="non-terminal residue" evidence="1">
    <location>
        <position position="93"/>
    </location>
</feature>
<protein>
    <submittedName>
        <fullName evidence="1">Uncharacterized protein</fullName>
    </submittedName>
</protein>
<gene>
    <name evidence="1" type="ORF">KCV03_g381</name>
</gene>
<accession>A0A9P8GTM2</accession>
<dbReference type="EMBL" id="JAHFYH010000001">
    <property type="protein sequence ID" value="KAH0237976.1"/>
    <property type="molecule type" value="Genomic_DNA"/>
</dbReference>